<comment type="cofactor">
    <cofactor evidence="11">
        <name>Mg(2+)</name>
        <dbReference type="ChEBI" id="CHEBI:18420"/>
    </cofactor>
    <cofactor evidence="11">
        <name>Mn(2+)</name>
        <dbReference type="ChEBI" id="CHEBI:29035"/>
    </cofactor>
    <text evidence="11">Magnesium. Can also use manganese.</text>
</comment>
<feature type="binding site" evidence="11">
    <location>
        <position position="292"/>
    </location>
    <ligand>
        <name>Mg(2+)</name>
        <dbReference type="ChEBI" id="CHEBI:18420"/>
    </ligand>
</feature>
<dbReference type="PANTHER" id="PTHR30040:SF2">
    <property type="entry name" value="FAD:PROTEIN FMN TRANSFERASE"/>
    <property type="match status" value="1"/>
</dbReference>
<dbReference type="GO" id="GO:0046872">
    <property type="term" value="F:metal ion binding"/>
    <property type="evidence" value="ECO:0007669"/>
    <property type="project" value="UniProtKB-UniRule"/>
</dbReference>
<evidence type="ECO:0000313" key="13">
    <source>
        <dbReference type="Proteomes" id="UP000003586"/>
    </source>
</evidence>
<protein>
    <recommendedName>
        <fullName evidence="2 10">FAD:protein FMN transferase</fullName>
        <ecNumber evidence="1 10">2.7.1.180</ecNumber>
    </recommendedName>
    <alternativeName>
        <fullName evidence="8 10">Flavin transferase</fullName>
    </alternativeName>
</protein>
<evidence type="ECO:0000256" key="8">
    <source>
        <dbReference type="ARBA" id="ARBA00031306"/>
    </source>
</evidence>
<keyword evidence="7 10" id="KW-0460">Magnesium</keyword>
<keyword evidence="6 10" id="KW-0274">FAD</keyword>
<comment type="similarity">
    <text evidence="10">Belongs to the ApbE family.</text>
</comment>
<evidence type="ECO:0000256" key="5">
    <source>
        <dbReference type="ARBA" id="ARBA00022723"/>
    </source>
</evidence>
<dbReference type="RefSeq" id="WP_008585231.1">
    <property type="nucleotide sequence ID" value="NZ_CP007035.1"/>
</dbReference>
<evidence type="ECO:0000256" key="10">
    <source>
        <dbReference type="PIRNR" id="PIRNR006268"/>
    </source>
</evidence>
<keyword evidence="5 10" id="KW-0479">Metal-binding</keyword>
<keyword evidence="3 10" id="KW-0285">Flavoprotein</keyword>
<evidence type="ECO:0000256" key="4">
    <source>
        <dbReference type="ARBA" id="ARBA00022679"/>
    </source>
</evidence>
<evidence type="ECO:0000256" key="11">
    <source>
        <dbReference type="PIRSR" id="PIRSR006268-2"/>
    </source>
</evidence>
<feature type="binding site" evidence="11">
    <location>
        <position position="173"/>
    </location>
    <ligand>
        <name>Mg(2+)</name>
        <dbReference type="ChEBI" id="CHEBI:18420"/>
    </ligand>
</feature>
<dbReference type="OrthoDB" id="9778595at2"/>
<dbReference type="STRING" id="929713.NIASO_06470"/>
<keyword evidence="4 10" id="KW-0808">Transferase</keyword>
<sequence>MSRFFKHGSVGLLLLLVVLFSFFRAASNLNPFHLSGFAQGTTYHITYYAEDSALKKFQADSIFHSLDSSLSVYKNYSLISKFNRERRGVLADKHLKAVVKKAGEVSEASGGIFDITVMPLVKLWGFGPDGKSKTDPSEQQVKAALSFVGYRKLYFKGDSLLKKDPRITIDVNGIAQGYTVDVIAAFLEAKGIKNYLVEVGGEIRVKGRKQPSGAVMKIGVESPSEEENDADPVLIKSIYVKEGAVTTSGKYRNFYKNGNKKISHLMDPRTGYSIQNEMISVTVLAKDGITADGYDNVFMGMHLKEAFAFLKKHPELECYFIYTKENGMAADTASAGFNALLHQ</sequence>
<dbReference type="Gene3D" id="3.10.520.10">
    <property type="entry name" value="ApbE-like domains"/>
    <property type="match status" value="1"/>
</dbReference>
<evidence type="ECO:0000256" key="1">
    <source>
        <dbReference type="ARBA" id="ARBA00011955"/>
    </source>
</evidence>
<dbReference type="HOGENOM" id="CLU_044403_0_0_10"/>
<dbReference type="EMBL" id="CP007035">
    <property type="protein sequence ID" value="AHF14897.1"/>
    <property type="molecule type" value="Genomic_DNA"/>
</dbReference>
<evidence type="ECO:0000256" key="7">
    <source>
        <dbReference type="ARBA" id="ARBA00022842"/>
    </source>
</evidence>
<evidence type="ECO:0000256" key="9">
    <source>
        <dbReference type="ARBA" id="ARBA00048540"/>
    </source>
</evidence>
<gene>
    <name evidence="12" type="ORF">NIASO_06470</name>
</gene>
<proteinExistence type="inferred from homology"/>
<dbReference type="AlphaFoldDB" id="W0EVS1"/>
<evidence type="ECO:0000256" key="2">
    <source>
        <dbReference type="ARBA" id="ARBA00016337"/>
    </source>
</evidence>
<dbReference type="eggNOG" id="COG1477">
    <property type="taxonomic scope" value="Bacteria"/>
</dbReference>
<organism evidence="12 13">
    <name type="scientific">Niabella soli DSM 19437</name>
    <dbReference type="NCBI Taxonomy" id="929713"/>
    <lineage>
        <taxon>Bacteria</taxon>
        <taxon>Pseudomonadati</taxon>
        <taxon>Bacteroidota</taxon>
        <taxon>Chitinophagia</taxon>
        <taxon>Chitinophagales</taxon>
        <taxon>Chitinophagaceae</taxon>
        <taxon>Niabella</taxon>
    </lineage>
</organism>
<dbReference type="InterPro" id="IPR003374">
    <property type="entry name" value="ApbE-like_sf"/>
</dbReference>
<comment type="catalytic activity">
    <reaction evidence="9 10">
        <text>L-threonyl-[protein] + FAD = FMN-L-threonyl-[protein] + AMP + H(+)</text>
        <dbReference type="Rhea" id="RHEA:36847"/>
        <dbReference type="Rhea" id="RHEA-COMP:11060"/>
        <dbReference type="Rhea" id="RHEA-COMP:11061"/>
        <dbReference type="ChEBI" id="CHEBI:15378"/>
        <dbReference type="ChEBI" id="CHEBI:30013"/>
        <dbReference type="ChEBI" id="CHEBI:57692"/>
        <dbReference type="ChEBI" id="CHEBI:74257"/>
        <dbReference type="ChEBI" id="CHEBI:456215"/>
        <dbReference type="EC" id="2.7.1.180"/>
    </reaction>
</comment>
<dbReference type="Proteomes" id="UP000003586">
    <property type="component" value="Chromosome"/>
</dbReference>
<dbReference type="SUPFAM" id="SSF143631">
    <property type="entry name" value="ApbE-like"/>
    <property type="match status" value="1"/>
</dbReference>
<accession>W0EVS1</accession>
<dbReference type="Pfam" id="PF02424">
    <property type="entry name" value="ApbE"/>
    <property type="match status" value="1"/>
</dbReference>
<dbReference type="PANTHER" id="PTHR30040">
    <property type="entry name" value="THIAMINE BIOSYNTHESIS LIPOPROTEIN APBE"/>
    <property type="match status" value="1"/>
</dbReference>
<dbReference type="InterPro" id="IPR024932">
    <property type="entry name" value="ApbE"/>
</dbReference>
<dbReference type="GO" id="GO:0016740">
    <property type="term" value="F:transferase activity"/>
    <property type="evidence" value="ECO:0007669"/>
    <property type="project" value="UniProtKB-UniRule"/>
</dbReference>
<dbReference type="EC" id="2.7.1.180" evidence="1 10"/>
<keyword evidence="13" id="KW-1185">Reference proteome</keyword>
<evidence type="ECO:0000256" key="6">
    <source>
        <dbReference type="ARBA" id="ARBA00022827"/>
    </source>
</evidence>
<name>W0EVS1_9BACT</name>
<reference evidence="12 13" key="1">
    <citation type="submission" date="2013-12" db="EMBL/GenBank/DDBJ databases">
        <authorList>
            <consortium name="DOE Joint Genome Institute"/>
            <person name="Eisen J."/>
            <person name="Huntemann M."/>
            <person name="Han J."/>
            <person name="Chen A."/>
            <person name="Kyrpides N."/>
            <person name="Mavromatis K."/>
            <person name="Markowitz V."/>
            <person name="Palaniappan K."/>
            <person name="Ivanova N."/>
            <person name="Schaumberg A."/>
            <person name="Pati A."/>
            <person name="Liolios K."/>
            <person name="Nordberg H.P."/>
            <person name="Cantor M.N."/>
            <person name="Hua S.X."/>
            <person name="Woyke T."/>
        </authorList>
    </citation>
    <scope>NUCLEOTIDE SEQUENCE [LARGE SCALE GENOMIC DNA]</scope>
    <source>
        <strain evidence="13">DSM 19437</strain>
    </source>
</reference>
<evidence type="ECO:0000256" key="3">
    <source>
        <dbReference type="ARBA" id="ARBA00022630"/>
    </source>
</evidence>
<dbReference type="KEGG" id="nso:NIASO_06470"/>
<evidence type="ECO:0000313" key="12">
    <source>
        <dbReference type="EMBL" id="AHF14897.1"/>
    </source>
</evidence>
<dbReference type="PIRSF" id="PIRSF006268">
    <property type="entry name" value="ApbE"/>
    <property type="match status" value="1"/>
</dbReference>